<evidence type="ECO:0000259" key="1">
    <source>
        <dbReference type="Pfam" id="PF00534"/>
    </source>
</evidence>
<dbReference type="SUPFAM" id="SSF53756">
    <property type="entry name" value="UDP-Glycosyltransferase/glycogen phosphorylase"/>
    <property type="match status" value="1"/>
</dbReference>
<accession>A0AAJ4XBQ5</accession>
<dbReference type="GO" id="GO:0047265">
    <property type="term" value="F:poly(glycerol-phosphate) alpha-glucosyltransferase activity"/>
    <property type="evidence" value="ECO:0007669"/>
    <property type="project" value="UniProtKB-EC"/>
</dbReference>
<dbReference type="EMBL" id="LT906468">
    <property type="protein sequence ID" value="SNV51325.1"/>
    <property type="molecule type" value="Genomic_DNA"/>
</dbReference>
<evidence type="ECO:0000313" key="4">
    <source>
        <dbReference type="Proteomes" id="UP000215355"/>
    </source>
</evidence>
<name>A0AAJ4XBQ5_9SPHI</name>
<dbReference type="Pfam" id="PF13439">
    <property type="entry name" value="Glyco_transf_4"/>
    <property type="match status" value="1"/>
</dbReference>
<proteinExistence type="predicted"/>
<dbReference type="InterPro" id="IPR028098">
    <property type="entry name" value="Glyco_trans_4-like_N"/>
</dbReference>
<keyword evidence="3" id="KW-0328">Glycosyltransferase</keyword>
<gene>
    <name evidence="3" type="primary">tagE</name>
    <name evidence="3" type="ORF">SAMEA4412673_02348</name>
</gene>
<dbReference type="InterPro" id="IPR001296">
    <property type="entry name" value="Glyco_trans_1"/>
</dbReference>
<dbReference type="Pfam" id="PF00534">
    <property type="entry name" value="Glycos_transf_1"/>
    <property type="match status" value="1"/>
</dbReference>
<dbReference type="Gene3D" id="3.40.50.2000">
    <property type="entry name" value="Glycogen Phosphorylase B"/>
    <property type="match status" value="2"/>
</dbReference>
<evidence type="ECO:0000313" key="3">
    <source>
        <dbReference type="EMBL" id="SNV51325.1"/>
    </source>
</evidence>
<organism evidence="3 4">
    <name type="scientific">Sphingobacterium mizutaii</name>
    <dbReference type="NCBI Taxonomy" id="1010"/>
    <lineage>
        <taxon>Bacteria</taxon>
        <taxon>Pseudomonadati</taxon>
        <taxon>Bacteroidota</taxon>
        <taxon>Sphingobacteriia</taxon>
        <taxon>Sphingobacteriales</taxon>
        <taxon>Sphingobacteriaceae</taxon>
        <taxon>Sphingobacterium</taxon>
    </lineage>
</organism>
<dbReference type="PANTHER" id="PTHR12526">
    <property type="entry name" value="GLYCOSYLTRANSFERASE"/>
    <property type="match status" value="1"/>
</dbReference>
<dbReference type="AlphaFoldDB" id="A0AAJ4XBQ5"/>
<dbReference type="EC" id="2.4.1.52" evidence="3"/>
<dbReference type="Proteomes" id="UP000215355">
    <property type="component" value="Chromosome 1"/>
</dbReference>
<reference evidence="3 4" key="1">
    <citation type="submission" date="2017-06" db="EMBL/GenBank/DDBJ databases">
        <authorList>
            <consortium name="Pathogen Informatics"/>
        </authorList>
    </citation>
    <scope>NUCLEOTIDE SEQUENCE [LARGE SCALE GENOMIC DNA]</scope>
    <source>
        <strain evidence="3 4">NCTC12149</strain>
    </source>
</reference>
<protein>
    <submittedName>
        <fullName evidence="3">Probable poly(Glycerol-phosphate) alpha-glucosyltransferase</fullName>
        <ecNumber evidence="3">2.4.1.52</ecNumber>
    </submittedName>
</protein>
<dbReference type="PANTHER" id="PTHR12526:SF630">
    <property type="entry name" value="GLYCOSYLTRANSFERASE"/>
    <property type="match status" value="1"/>
</dbReference>
<keyword evidence="3" id="KW-0808">Transferase</keyword>
<evidence type="ECO:0000259" key="2">
    <source>
        <dbReference type="Pfam" id="PF13439"/>
    </source>
</evidence>
<dbReference type="CDD" id="cd03820">
    <property type="entry name" value="GT4_AmsD-like"/>
    <property type="match status" value="1"/>
</dbReference>
<dbReference type="KEGG" id="smiz:4412673_02348"/>
<sequence>MKIAYCILGTFNSGGMERVLANKTNYLAKLGHDISIITTDQKNRKPYFDLNASIKQIDLGINYTENNSSGLLKKIFDYPRKQALHKKLLAEKLSEIQPDICVSLFDHEVGLLPDINDGSKKIVEIHFSRFKRLQYGRKGLWKLIDKYRSNKDLRTVQKFDKFVVLTQEDKSYWGDLPNIVVIPNANSFPVAQRSQLDSKNVIAVGRYDYQKRFEDLVDVWKLVHQEEPDWKLNIFGKGPERENLQNQINKLGLEDTLILKEPVRDIDKQYLSSSMIAMTSRYEGLPMALLEGQASGLPLISYTCKCGPKDIIQEGKNGYLLEEGDKVGMANKILTLIRDPELRDSMGQQAFEMSNNFSEAMVMEKWIQLFNDSLNNR</sequence>
<feature type="domain" description="Glycosyltransferase subfamily 4-like N-terminal" evidence="2">
    <location>
        <begin position="14"/>
        <end position="184"/>
    </location>
</feature>
<feature type="domain" description="Glycosyl transferase family 1" evidence="1">
    <location>
        <begin position="193"/>
        <end position="352"/>
    </location>
</feature>